<reference evidence="2 3" key="1">
    <citation type="journal article" date="2019" name="Commun. Biol.">
        <title>The bagworm genome reveals a unique fibroin gene that provides high tensile strength.</title>
        <authorList>
            <person name="Kono N."/>
            <person name="Nakamura H."/>
            <person name="Ohtoshi R."/>
            <person name="Tomita M."/>
            <person name="Numata K."/>
            <person name="Arakawa K."/>
        </authorList>
    </citation>
    <scope>NUCLEOTIDE SEQUENCE [LARGE SCALE GENOMIC DNA]</scope>
</reference>
<keyword evidence="1" id="KW-1133">Transmembrane helix</keyword>
<protein>
    <submittedName>
        <fullName evidence="2">Uncharacterized protein</fullName>
    </submittedName>
</protein>
<dbReference type="AlphaFoldDB" id="A0A4C1Z0N8"/>
<evidence type="ECO:0000313" key="3">
    <source>
        <dbReference type="Proteomes" id="UP000299102"/>
    </source>
</evidence>
<organism evidence="2 3">
    <name type="scientific">Eumeta variegata</name>
    <name type="common">Bagworm moth</name>
    <name type="synonym">Eumeta japonica</name>
    <dbReference type="NCBI Taxonomy" id="151549"/>
    <lineage>
        <taxon>Eukaryota</taxon>
        <taxon>Metazoa</taxon>
        <taxon>Ecdysozoa</taxon>
        <taxon>Arthropoda</taxon>
        <taxon>Hexapoda</taxon>
        <taxon>Insecta</taxon>
        <taxon>Pterygota</taxon>
        <taxon>Neoptera</taxon>
        <taxon>Endopterygota</taxon>
        <taxon>Lepidoptera</taxon>
        <taxon>Glossata</taxon>
        <taxon>Ditrysia</taxon>
        <taxon>Tineoidea</taxon>
        <taxon>Psychidae</taxon>
        <taxon>Oiketicinae</taxon>
        <taxon>Eumeta</taxon>
    </lineage>
</organism>
<proteinExistence type="predicted"/>
<evidence type="ECO:0000313" key="2">
    <source>
        <dbReference type="EMBL" id="GBP80165.1"/>
    </source>
</evidence>
<keyword evidence="1" id="KW-0812">Transmembrane</keyword>
<accession>A0A4C1Z0N8</accession>
<keyword evidence="1" id="KW-0472">Membrane</keyword>
<keyword evidence="3" id="KW-1185">Reference proteome</keyword>
<dbReference type="Proteomes" id="UP000299102">
    <property type="component" value="Unassembled WGS sequence"/>
</dbReference>
<comment type="caution">
    <text evidence="2">The sequence shown here is derived from an EMBL/GenBank/DDBJ whole genome shotgun (WGS) entry which is preliminary data.</text>
</comment>
<dbReference type="EMBL" id="BGZK01001449">
    <property type="protein sequence ID" value="GBP80165.1"/>
    <property type="molecule type" value="Genomic_DNA"/>
</dbReference>
<gene>
    <name evidence="2" type="ORF">EVAR_97359_1</name>
</gene>
<sequence>MVLPTDACFSSSGACARPGAGAIDNAGAPCGRSYGQNIAYIKIYKRARLSRRVPDPTLTYRSGRWLLLRQNSESESTRWRCDLCATQYNWRCRVVWARTLEPLTVSLERVSVVVTSRVSLLLGRFLNKYGKRRCRNLVCRPAPCGGDHEARPRGDLSLYLFISYLLNPRVNGVRRGRATWIIKFTVFVHCEVVAVFYEYLQTMRRNVFMIKQ</sequence>
<name>A0A4C1Z0N8_EUMVA</name>
<evidence type="ECO:0000256" key="1">
    <source>
        <dbReference type="SAM" id="Phobius"/>
    </source>
</evidence>
<feature type="transmembrane region" description="Helical" evidence="1">
    <location>
        <begin position="180"/>
        <end position="200"/>
    </location>
</feature>